<proteinExistence type="predicted"/>
<dbReference type="Proteomes" id="UP000663828">
    <property type="component" value="Unassembled WGS sequence"/>
</dbReference>
<evidence type="ECO:0000313" key="2">
    <source>
        <dbReference type="EMBL" id="CAF1319617.1"/>
    </source>
</evidence>
<feature type="signal peptide" evidence="1">
    <location>
        <begin position="1"/>
        <end position="20"/>
    </location>
</feature>
<organism evidence="2 3">
    <name type="scientific">Adineta ricciae</name>
    <name type="common">Rotifer</name>
    <dbReference type="NCBI Taxonomy" id="249248"/>
    <lineage>
        <taxon>Eukaryota</taxon>
        <taxon>Metazoa</taxon>
        <taxon>Spiralia</taxon>
        <taxon>Gnathifera</taxon>
        <taxon>Rotifera</taxon>
        <taxon>Eurotatoria</taxon>
        <taxon>Bdelloidea</taxon>
        <taxon>Adinetida</taxon>
        <taxon>Adinetidae</taxon>
        <taxon>Adineta</taxon>
    </lineage>
</organism>
<feature type="chain" id="PRO_5032833268" evidence="1">
    <location>
        <begin position="21"/>
        <end position="328"/>
    </location>
</feature>
<name>A0A815EUS4_ADIRI</name>
<keyword evidence="1" id="KW-0732">Signal</keyword>
<comment type="caution">
    <text evidence="2">The sequence shown here is derived from an EMBL/GenBank/DDBJ whole genome shotgun (WGS) entry which is preliminary data.</text>
</comment>
<sequence>MTKVYSYFILLTLWSYFGDCTQPYFPRQVVFSSDDGLIVAIDEINQRAYQTLNYSSTEQHTSFVMQHFPYAVPDSPQSKYYVQLLLQTPPSLGCQYGTYWKYGEQNFNDFPVHWWVNESSFEIKNYINFNSGMIHSKNASSIDEDYWYSNETCMLEDKEILPCEEIYFKKNTEIPLRSTAVVRHGMQVIQEITNYKIISIGKPDEKYFGLIPKNWSAVCQDANLGIIYNPEAVTIYFNRSSEIHISLTAPPHRINGNDTVRIRWKATQCKTCFKWIPEQLYFNSKNFQTRQILTIIRIKNGPLAKMFPIFKGGGFDSISTDDYPIIIT</sequence>
<dbReference type="AlphaFoldDB" id="A0A815EUS4"/>
<reference evidence="2" key="1">
    <citation type="submission" date="2021-02" db="EMBL/GenBank/DDBJ databases">
        <authorList>
            <person name="Nowell W R."/>
        </authorList>
    </citation>
    <scope>NUCLEOTIDE SEQUENCE</scope>
</reference>
<dbReference type="EMBL" id="CAJNOR010002622">
    <property type="protein sequence ID" value="CAF1319617.1"/>
    <property type="molecule type" value="Genomic_DNA"/>
</dbReference>
<evidence type="ECO:0000313" key="3">
    <source>
        <dbReference type="Proteomes" id="UP000663828"/>
    </source>
</evidence>
<keyword evidence="3" id="KW-1185">Reference proteome</keyword>
<accession>A0A815EUS4</accession>
<evidence type="ECO:0000256" key="1">
    <source>
        <dbReference type="SAM" id="SignalP"/>
    </source>
</evidence>
<protein>
    <submittedName>
        <fullName evidence="2">Uncharacterized protein</fullName>
    </submittedName>
</protein>
<gene>
    <name evidence="2" type="ORF">XAT740_LOCUS29838</name>
</gene>